<sequence length="87" mass="9452">MTLHAPASLWPAGHLPHRWGDWLGALVSPDNSRVSAAKRQMGRTREPLVISPLVGEMAGRPEGGSLERRPDLLNSISIQEADLVSHP</sequence>
<organism evidence="1 2">
    <name type="scientific">Rhizobium leguminosarum bv. trifolii WSM2297</name>
    <dbReference type="NCBI Taxonomy" id="754762"/>
    <lineage>
        <taxon>Bacteria</taxon>
        <taxon>Pseudomonadati</taxon>
        <taxon>Pseudomonadota</taxon>
        <taxon>Alphaproteobacteria</taxon>
        <taxon>Hyphomicrobiales</taxon>
        <taxon>Rhizobiaceae</taxon>
        <taxon>Rhizobium/Agrobacterium group</taxon>
        <taxon>Rhizobium</taxon>
    </lineage>
</organism>
<reference evidence="1 2" key="1">
    <citation type="submission" date="2012-02" db="EMBL/GenBank/DDBJ databases">
        <title>Improved High-Quality Draft Sequence of Rhizobium leguminosarum bv. trifolii WSM2297.</title>
        <authorList>
            <consortium name="US DOE Joint Genome Institute"/>
            <person name="Lucas S."/>
            <person name="Han J."/>
            <person name="Lapidus A."/>
            <person name="Cheng J.-F."/>
            <person name="Goodwin L."/>
            <person name="Pitluck S."/>
            <person name="Peters L."/>
            <person name="Ovchinnikova G."/>
            <person name="Zhang X."/>
            <person name="Detter J.C."/>
            <person name="Han C."/>
            <person name="Tapia R."/>
            <person name="Land M."/>
            <person name="Hauser L."/>
            <person name="Kyrpides N."/>
            <person name="Ivanova N."/>
            <person name="Pagani I."/>
            <person name="Brau L."/>
            <person name="Yates R."/>
            <person name="O'Hara G."/>
            <person name="Rui T."/>
            <person name="Howieson J."/>
            <person name="Reeve W."/>
            <person name="Woyke T."/>
        </authorList>
    </citation>
    <scope>NUCLEOTIDE SEQUENCE [LARGE SCALE GENOMIC DNA]</scope>
    <source>
        <strain evidence="1 2">WSM2297</strain>
    </source>
</reference>
<protein>
    <recommendedName>
        <fullName evidence="3">Lytic murein transglycosylase</fullName>
    </recommendedName>
</protein>
<dbReference type="Proteomes" id="UP000005732">
    <property type="component" value="Unassembled WGS sequence"/>
</dbReference>
<proteinExistence type="predicted"/>
<evidence type="ECO:0008006" key="3">
    <source>
        <dbReference type="Google" id="ProtNLM"/>
    </source>
</evidence>
<dbReference type="HOGENOM" id="CLU_2481143_0_0_5"/>
<dbReference type="EMBL" id="JH719395">
    <property type="protein sequence ID" value="EJC81573.1"/>
    <property type="molecule type" value="Genomic_DNA"/>
</dbReference>
<gene>
    <name evidence="1" type="ORF">Rleg4DRAFT_3259</name>
</gene>
<evidence type="ECO:0000313" key="1">
    <source>
        <dbReference type="EMBL" id="EJC81573.1"/>
    </source>
</evidence>
<accession>J0W8R5</accession>
<dbReference type="AlphaFoldDB" id="J0W8R5"/>
<name>J0W8R5_RHILT</name>
<evidence type="ECO:0000313" key="2">
    <source>
        <dbReference type="Proteomes" id="UP000005732"/>
    </source>
</evidence>